<keyword evidence="4 11" id="KW-0812">Transmembrane</keyword>
<comment type="caution">
    <text evidence="12">The sequence shown here is derived from an EMBL/GenBank/DDBJ whole genome shotgun (WGS) entry which is preliminary data.</text>
</comment>
<dbReference type="Proteomes" id="UP000031552">
    <property type="component" value="Unassembled WGS sequence"/>
</dbReference>
<protein>
    <recommendedName>
        <fullName evidence="11">Fluoride-specific ion channel FluC</fullName>
    </recommendedName>
</protein>
<dbReference type="PANTHER" id="PTHR28259">
    <property type="entry name" value="FLUORIDE EXPORT PROTEIN 1-RELATED"/>
    <property type="match status" value="1"/>
</dbReference>
<comment type="subcellular location">
    <subcellularLocation>
        <location evidence="1 11">Cell membrane</location>
        <topology evidence="1 11">Multi-pass membrane protein</topology>
    </subcellularLocation>
</comment>
<reference evidence="12" key="2">
    <citation type="submission" date="2014-09" db="EMBL/GenBank/DDBJ databases">
        <title>Criblamydia sequanensis harbors a mega-plasmid encoding arsenite resistance.</title>
        <authorList>
            <person name="Bertelli C."/>
            <person name="Goesmann A."/>
            <person name="Greub G."/>
        </authorList>
    </citation>
    <scope>NUCLEOTIDE SEQUENCE [LARGE SCALE GENOMIC DNA]</scope>
    <source>
        <strain evidence="12">CRIB-18</strain>
    </source>
</reference>
<evidence type="ECO:0000313" key="13">
    <source>
        <dbReference type="Proteomes" id="UP000031552"/>
    </source>
</evidence>
<feature type="transmembrane region" description="Helical" evidence="11">
    <location>
        <begin position="32"/>
        <end position="54"/>
    </location>
</feature>
<comment type="catalytic activity">
    <reaction evidence="10">
        <text>fluoride(in) = fluoride(out)</text>
        <dbReference type="Rhea" id="RHEA:76159"/>
        <dbReference type="ChEBI" id="CHEBI:17051"/>
    </reaction>
    <physiologicalReaction direction="left-to-right" evidence="10">
        <dbReference type="Rhea" id="RHEA:76160"/>
    </physiologicalReaction>
</comment>
<dbReference type="EMBL" id="CCEJ010000010">
    <property type="protein sequence ID" value="CDR34823.1"/>
    <property type="molecule type" value="Genomic_DNA"/>
</dbReference>
<keyword evidence="3" id="KW-0997">Cell inner membrane</keyword>
<dbReference type="GO" id="GO:0046872">
    <property type="term" value="F:metal ion binding"/>
    <property type="evidence" value="ECO:0007669"/>
    <property type="project" value="UniProtKB-KW"/>
</dbReference>
<dbReference type="AlphaFoldDB" id="A0A090D312"/>
<dbReference type="PANTHER" id="PTHR28259:SF1">
    <property type="entry name" value="FLUORIDE EXPORT PROTEIN 1-RELATED"/>
    <property type="match status" value="1"/>
</dbReference>
<dbReference type="InterPro" id="IPR003691">
    <property type="entry name" value="FluC"/>
</dbReference>
<dbReference type="HAMAP" id="MF_00454">
    <property type="entry name" value="FluC"/>
    <property type="match status" value="1"/>
</dbReference>
<evidence type="ECO:0000256" key="5">
    <source>
        <dbReference type="ARBA" id="ARBA00022989"/>
    </source>
</evidence>
<dbReference type="Pfam" id="PF02537">
    <property type="entry name" value="CRCB"/>
    <property type="match status" value="1"/>
</dbReference>
<evidence type="ECO:0000256" key="8">
    <source>
        <dbReference type="ARBA" id="ARBA00023303"/>
    </source>
</evidence>
<name>A0A090D312_9BACT</name>
<organism evidence="12 13">
    <name type="scientific">Candidatus Criblamydia sequanensis CRIB-18</name>
    <dbReference type="NCBI Taxonomy" id="1437425"/>
    <lineage>
        <taxon>Bacteria</taxon>
        <taxon>Pseudomonadati</taxon>
        <taxon>Chlamydiota</taxon>
        <taxon>Chlamydiia</taxon>
        <taxon>Parachlamydiales</taxon>
        <taxon>Candidatus Criblamydiaceae</taxon>
        <taxon>Candidatus Criblamydia</taxon>
    </lineage>
</organism>
<evidence type="ECO:0000256" key="2">
    <source>
        <dbReference type="ARBA" id="ARBA00022475"/>
    </source>
</evidence>
<dbReference type="NCBIfam" id="NF010792">
    <property type="entry name" value="PRK14196.1"/>
    <property type="match status" value="1"/>
</dbReference>
<feature type="binding site" evidence="11">
    <location>
        <position position="74"/>
    </location>
    <ligand>
        <name>Na(+)</name>
        <dbReference type="ChEBI" id="CHEBI:29101"/>
        <note>structural</note>
    </ligand>
</feature>
<evidence type="ECO:0000256" key="6">
    <source>
        <dbReference type="ARBA" id="ARBA00023065"/>
    </source>
</evidence>
<feature type="binding site" evidence="11">
    <location>
        <position position="77"/>
    </location>
    <ligand>
        <name>Na(+)</name>
        <dbReference type="ChEBI" id="CHEBI:29101"/>
        <note>structural</note>
    </ligand>
</feature>
<keyword evidence="11" id="KW-0813">Transport</keyword>
<keyword evidence="7 11" id="KW-0472">Membrane</keyword>
<keyword evidence="2 11" id="KW-1003">Cell membrane</keyword>
<comment type="activity regulation">
    <text evidence="11">Na(+) is not transported, but it plays an essential structural role and its presence is essential for fluoride channel function.</text>
</comment>
<evidence type="ECO:0000256" key="11">
    <source>
        <dbReference type="HAMAP-Rule" id="MF_00454"/>
    </source>
</evidence>
<evidence type="ECO:0000256" key="1">
    <source>
        <dbReference type="ARBA" id="ARBA00004651"/>
    </source>
</evidence>
<keyword evidence="11" id="KW-0479">Metal-binding</keyword>
<dbReference type="GO" id="GO:0062054">
    <property type="term" value="F:fluoride channel activity"/>
    <property type="evidence" value="ECO:0007669"/>
    <property type="project" value="UniProtKB-UniRule"/>
</dbReference>
<dbReference type="OrthoDB" id="9815830at2"/>
<keyword evidence="5 11" id="KW-1133">Transmembrane helix</keyword>
<keyword evidence="11" id="KW-0915">Sodium</keyword>
<comment type="function">
    <text evidence="11">Fluoride-specific ion channel. Important for reducing fluoride concentration in the cell, thus reducing its toxicity.</text>
</comment>
<evidence type="ECO:0000256" key="4">
    <source>
        <dbReference type="ARBA" id="ARBA00022692"/>
    </source>
</evidence>
<accession>A0A090D312</accession>
<keyword evidence="13" id="KW-1185">Reference proteome</keyword>
<gene>
    <name evidence="12" type="primary">ccrB</name>
    <name evidence="11" type="synonym">crcB</name>
    <name evidence="11" type="synonym">fluC</name>
    <name evidence="12" type="ORF">CSEC_2017</name>
</gene>
<dbReference type="STRING" id="1437425.CSEC_2017"/>
<sequence>MTALISIGIGATLGAWLRWAFGITLNHIFPTIPLGTLTANIVGGFLIGLFMAITRNHAFIPESARLAITTGFLGGLTTFSTFSAETVTLITHQEYAWTAAIMIAHVGGSILATLFGIYVFKLLTV</sequence>
<keyword evidence="6 11" id="KW-0406">Ion transport</keyword>
<reference evidence="12" key="1">
    <citation type="submission" date="2013-12" db="EMBL/GenBank/DDBJ databases">
        <authorList>
            <person name="Linke B."/>
        </authorList>
    </citation>
    <scope>NUCLEOTIDE SEQUENCE [LARGE SCALE GENOMIC DNA]</scope>
    <source>
        <strain evidence="12">CRIB-18</strain>
    </source>
</reference>
<evidence type="ECO:0000256" key="10">
    <source>
        <dbReference type="ARBA" id="ARBA00035585"/>
    </source>
</evidence>
<dbReference type="RefSeq" id="WP_041018382.1">
    <property type="nucleotide sequence ID" value="NZ_CCEJ010000010.1"/>
</dbReference>
<evidence type="ECO:0000256" key="7">
    <source>
        <dbReference type="ARBA" id="ARBA00023136"/>
    </source>
</evidence>
<feature type="transmembrane region" description="Helical" evidence="11">
    <location>
        <begin position="66"/>
        <end position="84"/>
    </location>
</feature>
<evidence type="ECO:0000256" key="3">
    <source>
        <dbReference type="ARBA" id="ARBA00022519"/>
    </source>
</evidence>
<feature type="transmembrane region" description="Helical" evidence="11">
    <location>
        <begin position="96"/>
        <end position="120"/>
    </location>
</feature>
<dbReference type="eggNOG" id="COG0239">
    <property type="taxonomic scope" value="Bacteria"/>
</dbReference>
<dbReference type="GO" id="GO:0140114">
    <property type="term" value="P:cellular detoxification of fluoride"/>
    <property type="evidence" value="ECO:0007669"/>
    <property type="project" value="UniProtKB-UniRule"/>
</dbReference>
<keyword evidence="8 11" id="KW-0407">Ion channel</keyword>
<evidence type="ECO:0000313" key="12">
    <source>
        <dbReference type="EMBL" id="CDR34823.1"/>
    </source>
</evidence>
<dbReference type="GO" id="GO:0005886">
    <property type="term" value="C:plasma membrane"/>
    <property type="evidence" value="ECO:0007669"/>
    <property type="project" value="UniProtKB-SubCell"/>
</dbReference>
<dbReference type="NCBIfam" id="TIGR00494">
    <property type="entry name" value="crcB"/>
    <property type="match status" value="1"/>
</dbReference>
<proteinExistence type="inferred from homology"/>
<evidence type="ECO:0000256" key="9">
    <source>
        <dbReference type="ARBA" id="ARBA00035120"/>
    </source>
</evidence>
<comment type="similarity">
    <text evidence="9 11">Belongs to the fluoride channel Fluc/FEX (TC 1.A.43) family.</text>
</comment>